<keyword evidence="14" id="KW-0012">Acyltransferase</keyword>
<dbReference type="EC" id="2.3.1.n6" evidence="17"/>
<dbReference type="Pfam" id="PF03062">
    <property type="entry name" value="MBOAT"/>
    <property type="match status" value="1"/>
</dbReference>
<keyword evidence="12" id="KW-0594">Phospholipid biosynthesis</keyword>
<comment type="pathway">
    <text evidence="15">Phospholipid metabolism.</text>
</comment>
<dbReference type="EnsemblMetazoa" id="XM_038219454.1">
    <property type="protein sequence ID" value="XP_038075382.1"/>
    <property type="gene ID" value="LOC119743102"/>
</dbReference>
<keyword evidence="13" id="KW-1208">Phospholipid metabolism</keyword>
<feature type="transmembrane region" description="Helical" evidence="19">
    <location>
        <begin position="21"/>
        <end position="39"/>
    </location>
</feature>
<dbReference type="InterPro" id="IPR049941">
    <property type="entry name" value="LPLAT_7/PORCN-like"/>
</dbReference>
<dbReference type="GO" id="GO:0005783">
    <property type="term" value="C:endoplasmic reticulum"/>
    <property type="evidence" value="ECO:0007669"/>
    <property type="project" value="UniProtKB-SubCell"/>
</dbReference>
<keyword evidence="6" id="KW-0808">Transferase</keyword>
<keyword evidence="11 19" id="KW-0472">Membrane</keyword>
<name>A0A914BIX4_PATMI</name>
<comment type="pathway">
    <text evidence="3">Lipid metabolism; phospholipid metabolism.</text>
</comment>
<proteinExistence type="inferred from homology"/>
<keyword evidence="7 19" id="KW-0812">Transmembrane</keyword>
<comment type="subcellular location">
    <subcellularLocation>
        <location evidence="2">Endoplasmic reticulum</location>
    </subcellularLocation>
    <subcellularLocation>
        <location evidence="1">Membrane</location>
        <topology evidence="1">Multi-pass membrane protein</topology>
    </subcellularLocation>
</comment>
<keyword evidence="5" id="KW-0444">Lipid biosynthesis</keyword>
<feature type="transmembrane region" description="Helical" evidence="19">
    <location>
        <begin position="249"/>
        <end position="272"/>
    </location>
</feature>
<dbReference type="GO" id="GO:0047184">
    <property type="term" value="F:1-acylglycerophosphocholine O-acyltransferase activity"/>
    <property type="evidence" value="ECO:0007669"/>
    <property type="project" value="UniProtKB-EC"/>
</dbReference>
<evidence type="ECO:0000256" key="3">
    <source>
        <dbReference type="ARBA" id="ARBA00005074"/>
    </source>
</evidence>
<evidence type="ECO:0000256" key="5">
    <source>
        <dbReference type="ARBA" id="ARBA00022516"/>
    </source>
</evidence>
<evidence type="ECO:0000256" key="10">
    <source>
        <dbReference type="ARBA" id="ARBA00023098"/>
    </source>
</evidence>
<dbReference type="PANTHER" id="PTHR13906">
    <property type="entry name" value="PORCUPINE"/>
    <property type="match status" value="1"/>
</dbReference>
<feature type="transmembrane region" description="Helical" evidence="19">
    <location>
        <begin position="337"/>
        <end position="355"/>
    </location>
</feature>
<comment type="similarity">
    <text evidence="4">Belongs to the membrane-bound acyltransferase family.</text>
</comment>
<dbReference type="PANTHER" id="PTHR13906:SF14">
    <property type="entry name" value="LYSOPHOSPHOLIPID ACYLTRANSFERASE 5"/>
    <property type="match status" value="1"/>
</dbReference>
<dbReference type="InterPro" id="IPR004299">
    <property type="entry name" value="MBOAT_fam"/>
</dbReference>
<accession>A0A914BIX4</accession>
<dbReference type="GO" id="GO:0016020">
    <property type="term" value="C:membrane"/>
    <property type="evidence" value="ECO:0007669"/>
    <property type="project" value="UniProtKB-SubCell"/>
</dbReference>
<dbReference type="AlphaFoldDB" id="A0A914BIX4"/>
<feature type="transmembrane region" description="Helical" evidence="19">
    <location>
        <begin position="399"/>
        <end position="420"/>
    </location>
</feature>
<evidence type="ECO:0000313" key="21">
    <source>
        <dbReference type="Proteomes" id="UP000887568"/>
    </source>
</evidence>
<evidence type="ECO:0000256" key="18">
    <source>
        <dbReference type="ARBA" id="ARBA00039721"/>
    </source>
</evidence>
<evidence type="ECO:0000256" key="13">
    <source>
        <dbReference type="ARBA" id="ARBA00023264"/>
    </source>
</evidence>
<evidence type="ECO:0000256" key="4">
    <source>
        <dbReference type="ARBA" id="ARBA00010323"/>
    </source>
</evidence>
<dbReference type="Proteomes" id="UP000887568">
    <property type="component" value="Unplaced"/>
</dbReference>
<dbReference type="GO" id="GO:0006656">
    <property type="term" value="P:phosphatidylcholine biosynthetic process"/>
    <property type="evidence" value="ECO:0007669"/>
    <property type="project" value="TreeGrafter"/>
</dbReference>
<dbReference type="GeneID" id="119743102"/>
<feature type="transmembrane region" description="Helical" evidence="19">
    <location>
        <begin position="440"/>
        <end position="458"/>
    </location>
</feature>
<keyword evidence="21" id="KW-1185">Reference proteome</keyword>
<reference evidence="20" key="1">
    <citation type="submission" date="2022-11" db="UniProtKB">
        <authorList>
            <consortium name="EnsemblMetazoa"/>
        </authorList>
    </citation>
    <scope>IDENTIFICATION</scope>
</reference>
<evidence type="ECO:0000256" key="19">
    <source>
        <dbReference type="SAM" id="Phobius"/>
    </source>
</evidence>
<dbReference type="RefSeq" id="XP_038075382.1">
    <property type="nucleotide sequence ID" value="XM_038219454.1"/>
</dbReference>
<sequence length="481" mass="54733">MEGQGEGASSSSLLGVLDSPAYLYLLTIFACYPLTYISRTYLHGQSPSVKHAYFIFWGLLLMFANFGYDVIHSAISILVNYALLVTMGGTQLMVALSFIFNMGYLLTAYALFSTDGYDLIWTTPHCILIFKMIGTAFDLYDGKRKEEKLSQEQKELRLKSPPSFLEFSSYAYFLGGCFSPPVFPLRTYLDFTAGKLTDNDQGLPPNSIKPAFQKLGVSCVFIVLYTSLSPIFSNAYIMSSEFASLSFPFQVLVVMGWGKCVLFKYSVIFLLAEGVCIMSGLAYNGRDENGNALWDGCVNFRPLVFELATNGRDLVQSHNITINTWLSRYIYKRLKFLNNRLVSQSASLFFLAVWHGLYIGYYMGFAQEFLVFFIEAKVVDINKRYPPLARIAEIPPVKICLLVVFKVWNVFTFSYALIPFVLLRWRRTRIVYSAMHYAPLWFYVVFILVFQFAIDPALKKMERSKREAASMSQESETAKTK</sequence>
<keyword evidence="8" id="KW-0256">Endoplasmic reticulum</keyword>
<evidence type="ECO:0000256" key="12">
    <source>
        <dbReference type="ARBA" id="ARBA00023209"/>
    </source>
</evidence>
<dbReference type="OMA" id="NTMEHYI"/>
<evidence type="ECO:0000256" key="8">
    <source>
        <dbReference type="ARBA" id="ARBA00022824"/>
    </source>
</evidence>
<keyword evidence="9 19" id="KW-1133">Transmembrane helix</keyword>
<evidence type="ECO:0000256" key="1">
    <source>
        <dbReference type="ARBA" id="ARBA00004141"/>
    </source>
</evidence>
<feature type="transmembrane region" description="Helical" evidence="19">
    <location>
        <begin position="215"/>
        <end position="237"/>
    </location>
</feature>
<keyword evidence="10" id="KW-0443">Lipid metabolism</keyword>
<evidence type="ECO:0000256" key="7">
    <source>
        <dbReference type="ARBA" id="ARBA00022692"/>
    </source>
</evidence>
<evidence type="ECO:0000256" key="11">
    <source>
        <dbReference type="ARBA" id="ARBA00023136"/>
    </source>
</evidence>
<evidence type="ECO:0000256" key="14">
    <source>
        <dbReference type="ARBA" id="ARBA00023315"/>
    </source>
</evidence>
<dbReference type="EC" id="2.3.1.23" evidence="16"/>
<evidence type="ECO:0000256" key="17">
    <source>
        <dbReference type="ARBA" id="ARBA00038923"/>
    </source>
</evidence>
<evidence type="ECO:0000256" key="2">
    <source>
        <dbReference type="ARBA" id="ARBA00004240"/>
    </source>
</evidence>
<feature type="transmembrane region" description="Helical" evidence="19">
    <location>
        <begin position="51"/>
        <end position="71"/>
    </location>
</feature>
<evidence type="ECO:0000313" key="20">
    <source>
        <dbReference type="EnsemblMetazoa" id="XP_038075382.1"/>
    </source>
</evidence>
<dbReference type="GO" id="GO:0030258">
    <property type="term" value="P:lipid modification"/>
    <property type="evidence" value="ECO:0007669"/>
    <property type="project" value="TreeGrafter"/>
</dbReference>
<dbReference type="OrthoDB" id="5974730at2759"/>
<organism evidence="20 21">
    <name type="scientific">Patiria miniata</name>
    <name type="common">Bat star</name>
    <name type="synonym">Asterina miniata</name>
    <dbReference type="NCBI Taxonomy" id="46514"/>
    <lineage>
        <taxon>Eukaryota</taxon>
        <taxon>Metazoa</taxon>
        <taxon>Echinodermata</taxon>
        <taxon>Eleutherozoa</taxon>
        <taxon>Asterozoa</taxon>
        <taxon>Asteroidea</taxon>
        <taxon>Valvatacea</taxon>
        <taxon>Valvatida</taxon>
        <taxon>Asterinidae</taxon>
        <taxon>Patiria</taxon>
    </lineage>
</organism>
<dbReference type="GO" id="GO:0071617">
    <property type="term" value="F:lysophospholipid acyltransferase activity"/>
    <property type="evidence" value="ECO:0007669"/>
    <property type="project" value="TreeGrafter"/>
</dbReference>
<evidence type="ECO:0000256" key="15">
    <source>
        <dbReference type="ARBA" id="ARBA00025707"/>
    </source>
</evidence>
<protein>
    <recommendedName>
        <fullName evidence="18">Lysophospholipid acyltransferase 5</fullName>
        <ecNumber evidence="16">2.3.1.23</ecNumber>
        <ecNumber evidence="17">2.3.1.n6</ecNumber>
    </recommendedName>
</protein>
<evidence type="ECO:0000256" key="16">
    <source>
        <dbReference type="ARBA" id="ARBA00026120"/>
    </source>
</evidence>
<evidence type="ECO:0000256" key="6">
    <source>
        <dbReference type="ARBA" id="ARBA00022679"/>
    </source>
</evidence>
<evidence type="ECO:0000256" key="9">
    <source>
        <dbReference type="ARBA" id="ARBA00022989"/>
    </source>
</evidence>